<organism evidence="3 4">
    <name type="scientific">Diplocarpon coronariae</name>
    <dbReference type="NCBI Taxonomy" id="2795749"/>
    <lineage>
        <taxon>Eukaryota</taxon>
        <taxon>Fungi</taxon>
        <taxon>Dikarya</taxon>
        <taxon>Ascomycota</taxon>
        <taxon>Pezizomycotina</taxon>
        <taxon>Leotiomycetes</taxon>
        <taxon>Helotiales</taxon>
        <taxon>Drepanopezizaceae</taxon>
        <taxon>Diplocarpon</taxon>
    </lineage>
</organism>
<evidence type="ECO:0000313" key="3">
    <source>
        <dbReference type="EMBL" id="OWO98266.1"/>
    </source>
</evidence>
<dbReference type="OrthoDB" id="10252740at2759"/>
<dbReference type="InterPro" id="IPR032474">
    <property type="entry name" value="Argonaute_N"/>
</dbReference>
<dbReference type="Pfam" id="PF16486">
    <property type="entry name" value="ArgoN"/>
    <property type="match status" value="1"/>
</dbReference>
<dbReference type="InterPro" id="IPR003165">
    <property type="entry name" value="Piwi"/>
</dbReference>
<dbReference type="STRING" id="503106.A0A218YSZ4"/>
<evidence type="ECO:0000313" key="4">
    <source>
        <dbReference type="Proteomes" id="UP000242519"/>
    </source>
</evidence>
<protein>
    <recommendedName>
        <fullName evidence="2">Piwi domain-containing protein</fullName>
    </recommendedName>
</protein>
<dbReference type="Gene3D" id="3.40.50.2300">
    <property type="match status" value="1"/>
</dbReference>
<dbReference type="EMBL" id="MZNU01000404">
    <property type="protein sequence ID" value="OWO98266.1"/>
    <property type="molecule type" value="Genomic_DNA"/>
</dbReference>
<sequence length="1113" mass="121862">MEEEEEEHPAAALGHLKTDGEDALIEDITRKRSSDGVAVQHCNAVRYVHECWRLDVDTYRLFRADSLSLSIARSKLIARPKTTASSCLIADGAGAVEAEAIKEIEVVVAAAEAAVDEAAAAAHEAAAVAEEVVAEEDTAAAAARKSKYSSEDPDNSATVPDAQVMAVEAQYMNNLKSRNVVARVAAKNDMPARPAFATLGKKITVYANYFKVNVPANLSLTRYNVEVSPEAKTKKLARIFRLLIELPEFAGVATEWKSMIISPRRLDIPADYTVQIPFVSEGQDAPLANTVTYTVRVITPLTFSVSDMCNFLASGDPGQTFEQKAEIIQVMNAVFGSHPQSQSGVSSIGQNRHFSVDRSKANEPNIKVLGGGLESLRGYFLSVRPATGGLLLNVNVTHGVFLEPLRLDMLFPRLGTGNRVTLRTKLRGVSVQQLHLPAKRNRKNQEIPRVKTIWGLAHPDDGRRQTHRPRIARYGAGPKDVQFWLADAPPPGAGAGSEPPAPRAAGPLAGPKLPVNQYISVLAYFQIKYPHIKLDPRHPVVNVGSHDRPSYLPAEACLVLPGQPIQRRLSPDQTQQMITFACRKPWQNASSIVGDGRAVLGLDALTKTTAGSFGLQVGSSLVTVAARVLPPPQIKYKSHQGHDTVVNPRNGSWNMADVKFQTHGNIGAWTYITIRSSRRGLQYDDRHIHQTVMNFQRFMSRAGINAAGFIASPAPPMLHLTDGQEVENERAIADLFRLLYTTKQPNPQFLLCILPYNDVAIYNSIKTVADTKAGVHTVCVVASKFMKEQRQDQYFGNVSLKFNLKAGGINHALDPSKLGIISSGQTMVIGLDVTHPSPGSKDTAPSVAGIVASVDKHLAQWPADFRIQEERKEMVTALEAMIISRLRVWQKRNSNGLPQNLLVYRDGVSEGQYQTVLDEEVPLIRNACRQIYPATDTKKQIPRISVVICGKRHHTRFYPNAVGNADRSSNCEPGTVVDRGVTEAGNWDFFLQAHACLQGTARSAHYYVIHDEIFRAQKQKPGQSAADALEELTHNMSHLFGRATKAVSLCPPAYYADLLCTRLRCYLADLFDPNDTSATPSIADGAPPPPPAPAPATRSILIPERIRDSMFYI</sequence>
<dbReference type="GO" id="GO:0003676">
    <property type="term" value="F:nucleic acid binding"/>
    <property type="evidence" value="ECO:0007669"/>
    <property type="project" value="InterPro"/>
</dbReference>
<proteinExistence type="predicted"/>
<dbReference type="SMART" id="SM01163">
    <property type="entry name" value="DUF1785"/>
    <property type="match status" value="1"/>
</dbReference>
<dbReference type="InterPro" id="IPR012337">
    <property type="entry name" value="RNaseH-like_sf"/>
</dbReference>
<dbReference type="Proteomes" id="UP000242519">
    <property type="component" value="Unassembled WGS sequence"/>
</dbReference>
<dbReference type="CDD" id="cd04657">
    <property type="entry name" value="Piwi_ago-like"/>
    <property type="match status" value="1"/>
</dbReference>
<dbReference type="InterPro" id="IPR036397">
    <property type="entry name" value="RNaseH_sf"/>
</dbReference>
<dbReference type="InterPro" id="IPR014811">
    <property type="entry name" value="ArgoL1"/>
</dbReference>
<dbReference type="SUPFAM" id="SSF53098">
    <property type="entry name" value="Ribonuclease H-like"/>
    <property type="match status" value="1"/>
</dbReference>
<dbReference type="InterPro" id="IPR045246">
    <property type="entry name" value="Piwi_ago-like"/>
</dbReference>
<dbReference type="InterPro" id="IPR032472">
    <property type="entry name" value="ArgoL2"/>
</dbReference>
<dbReference type="SUPFAM" id="SSF101690">
    <property type="entry name" value="PAZ domain"/>
    <property type="match status" value="2"/>
</dbReference>
<comment type="caution">
    <text evidence="3">The sequence shown here is derived from an EMBL/GenBank/DDBJ whole genome shotgun (WGS) entry which is preliminary data.</text>
</comment>
<keyword evidence="4" id="KW-1185">Reference proteome</keyword>
<accession>A0A218YSZ4</accession>
<dbReference type="InterPro" id="IPR036085">
    <property type="entry name" value="PAZ_dom_sf"/>
</dbReference>
<feature type="domain" description="Piwi" evidence="2">
    <location>
        <begin position="749"/>
        <end position="1068"/>
    </location>
</feature>
<dbReference type="Gene3D" id="3.30.420.10">
    <property type="entry name" value="Ribonuclease H-like superfamily/Ribonuclease H"/>
    <property type="match status" value="1"/>
</dbReference>
<dbReference type="AlphaFoldDB" id="A0A218YSZ4"/>
<evidence type="ECO:0000259" key="2">
    <source>
        <dbReference type="PROSITE" id="PS50822"/>
    </source>
</evidence>
<feature type="region of interest" description="Disordered" evidence="1">
    <location>
        <begin position="1078"/>
        <end position="1097"/>
    </location>
</feature>
<dbReference type="Pfam" id="PF02171">
    <property type="entry name" value="Piwi"/>
    <property type="match status" value="1"/>
</dbReference>
<dbReference type="Pfam" id="PF08699">
    <property type="entry name" value="ArgoL1"/>
    <property type="match status" value="1"/>
</dbReference>
<dbReference type="CDD" id="cd02846">
    <property type="entry name" value="PAZ_argonaute_like"/>
    <property type="match status" value="1"/>
</dbReference>
<gene>
    <name evidence="3" type="ORF">B2J93_8186</name>
</gene>
<evidence type="ECO:0000256" key="1">
    <source>
        <dbReference type="SAM" id="MobiDB-lite"/>
    </source>
</evidence>
<dbReference type="Pfam" id="PF16488">
    <property type="entry name" value="ArgoL2"/>
    <property type="match status" value="1"/>
</dbReference>
<reference evidence="3 4" key="1">
    <citation type="submission" date="2017-04" db="EMBL/GenBank/DDBJ databases">
        <title>Draft genome sequence of Marssonina coronaria NL1: causal agent of apple blotch.</title>
        <authorList>
            <person name="Cheng Q."/>
        </authorList>
    </citation>
    <scope>NUCLEOTIDE SEQUENCE [LARGE SCALE GENOMIC DNA]</scope>
    <source>
        <strain evidence="3 4">NL1</strain>
    </source>
</reference>
<name>A0A218YSZ4_9HELO</name>
<dbReference type="PANTHER" id="PTHR22891">
    <property type="entry name" value="EUKARYOTIC TRANSLATION INITIATION FACTOR 2C"/>
    <property type="match status" value="1"/>
</dbReference>
<dbReference type="InParanoid" id="A0A218YSZ4"/>
<dbReference type="SMART" id="SM00950">
    <property type="entry name" value="Piwi"/>
    <property type="match status" value="1"/>
</dbReference>
<dbReference type="PROSITE" id="PS50822">
    <property type="entry name" value="PIWI"/>
    <property type="match status" value="1"/>
</dbReference>
<dbReference type="Gene3D" id="2.170.260.10">
    <property type="entry name" value="paz domain"/>
    <property type="match status" value="1"/>
</dbReference>